<dbReference type="InterPro" id="IPR041186">
    <property type="entry name" value="DUF3823_C"/>
</dbReference>
<evidence type="ECO:0000313" key="4">
    <source>
        <dbReference type="Proteomes" id="UP000625283"/>
    </source>
</evidence>
<dbReference type="Pfam" id="PF12866">
    <property type="entry name" value="DUF3823"/>
    <property type="match status" value="1"/>
</dbReference>
<evidence type="ECO:0000259" key="2">
    <source>
        <dbReference type="Pfam" id="PF18003"/>
    </source>
</evidence>
<feature type="domain" description="DUF3823" evidence="1">
    <location>
        <begin position="36"/>
        <end position="121"/>
    </location>
</feature>
<keyword evidence="4" id="KW-1185">Reference proteome</keyword>
<reference evidence="3 4" key="1">
    <citation type="submission" date="2021-01" db="EMBL/GenBank/DDBJ databases">
        <title>C459-1 draft genome sequence.</title>
        <authorList>
            <person name="Zhang X.-F."/>
        </authorList>
    </citation>
    <scope>NUCLEOTIDE SEQUENCE [LARGE SCALE GENOMIC DNA]</scope>
    <source>
        <strain evidence="4">C459-1</strain>
    </source>
</reference>
<dbReference type="Pfam" id="PF18003">
    <property type="entry name" value="DUF3823_C"/>
    <property type="match status" value="1"/>
</dbReference>
<sequence length="234" mass="26119">MEIKNIIKLATLSLLLQLSACGLSEIDNYDGPNAAIHGGIYDIETKELIQQDIVRGTQIEYVEHGYANPQTQYMVVKNDGTYQNKLMFANKYTIRAVRGNFVPPPSQEITVSSNTEHNFEVLPYVRIKNANISQQGNKIVATFGLDKTVENSLQRIGLFAHTEINVGEPLHKVSVQQTINGAVDEANTYRLEIDLAQHTTSLMNGKPYYFRIGALMNAGEAKFNYAPAIRITIQ</sequence>
<dbReference type="Gene3D" id="2.60.40.1120">
    <property type="entry name" value="Carboxypeptidase-like, regulatory domain"/>
    <property type="match status" value="1"/>
</dbReference>
<dbReference type="InterPro" id="IPR024278">
    <property type="entry name" value="DUF3823_N"/>
</dbReference>
<name>A0ABS1R6W5_9SPHI</name>
<dbReference type="Gene3D" id="2.60.40.2060">
    <property type="match status" value="1"/>
</dbReference>
<organism evidence="3 4">
    <name type="scientific">Sphingobacterium faecale</name>
    <dbReference type="NCBI Taxonomy" id="2803775"/>
    <lineage>
        <taxon>Bacteria</taxon>
        <taxon>Pseudomonadati</taxon>
        <taxon>Bacteroidota</taxon>
        <taxon>Sphingobacteriia</taxon>
        <taxon>Sphingobacteriales</taxon>
        <taxon>Sphingobacteriaceae</taxon>
        <taxon>Sphingobacterium</taxon>
    </lineage>
</organism>
<evidence type="ECO:0000313" key="3">
    <source>
        <dbReference type="EMBL" id="MBL1410442.1"/>
    </source>
</evidence>
<feature type="domain" description="DUF3823" evidence="2">
    <location>
        <begin position="126"/>
        <end position="228"/>
    </location>
</feature>
<dbReference type="EMBL" id="JAERTY010000009">
    <property type="protein sequence ID" value="MBL1410442.1"/>
    <property type="molecule type" value="Genomic_DNA"/>
</dbReference>
<dbReference type="Proteomes" id="UP000625283">
    <property type="component" value="Unassembled WGS sequence"/>
</dbReference>
<accession>A0ABS1R6W5</accession>
<protein>
    <submittedName>
        <fullName evidence="3">DUF3823 domain-containing protein</fullName>
    </submittedName>
</protein>
<proteinExistence type="predicted"/>
<evidence type="ECO:0000259" key="1">
    <source>
        <dbReference type="Pfam" id="PF12866"/>
    </source>
</evidence>
<dbReference type="RefSeq" id="WP_202104133.1">
    <property type="nucleotide sequence ID" value="NZ_JAERTY010000009.1"/>
</dbReference>
<gene>
    <name evidence="3" type="ORF">JKG61_16920</name>
</gene>
<comment type="caution">
    <text evidence="3">The sequence shown here is derived from an EMBL/GenBank/DDBJ whole genome shotgun (WGS) entry which is preliminary data.</text>
</comment>